<proteinExistence type="predicted"/>
<evidence type="ECO:0000313" key="2">
    <source>
        <dbReference type="Proteomes" id="UP000050525"/>
    </source>
</evidence>
<keyword evidence="2" id="KW-1185">Reference proteome</keyword>
<gene>
    <name evidence="1" type="ORF">Y1Q_0022191</name>
</gene>
<name>A0A151P0A4_ALLMI</name>
<protein>
    <submittedName>
        <fullName evidence="1">Uncharacterized protein</fullName>
    </submittedName>
</protein>
<dbReference type="Proteomes" id="UP000050525">
    <property type="component" value="Unassembled WGS sequence"/>
</dbReference>
<comment type="caution">
    <text evidence="1">The sequence shown here is derived from an EMBL/GenBank/DDBJ whole genome shotgun (WGS) entry which is preliminary data.</text>
</comment>
<accession>A0A151P0A4</accession>
<dbReference type="AlphaFoldDB" id="A0A151P0A4"/>
<evidence type="ECO:0000313" key="1">
    <source>
        <dbReference type="EMBL" id="KYO42330.1"/>
    </source>
</evidence>
<dbReference type="EMBL" id="AKHW03001467">
    <property type="protein sequence ID" value="KYO42330.1"/>
    <property type="molecule type" value="Genomic_DNA"/>
</dbReference>
<organism evidence="1 2">
    <name type="scientific">Alligator mississippiensis</name>
    <name type="common">American alligator</name>
    <dbReference type="NCBI Taxonomy" id="8496"/>
    <lineage>
        <taxon>Eukaryota</taxon>
        <taxon>Metazoa</taxon>
        <taxon>Chordata</taxon>
        <taxon>Craniata</taxon>
        <taxon>Vertebrata</taxon>
        <taxon>Euteleostomi</taxon>
        <taxon>Archelosauria</taxon>
        <taxon>Archosauria</taxon>
        <taxon>Crocodylia</taxon>
        <taxon>Alligatoridae</taxon>
        <taxon>Alligatorinae</taxon>
        <taxon>Alligator</taxon>
    </lineage>
</organism>
<sequence length="112" mass="12894">MGLADCTAGGAVGTFKSQKQKKRIHLLQSSQTTTDVQWYIIRTGKLCHDCAWDHQTIQHVELQQTLHRDSSIVGSGEDLLLMWEGNIRLWKYEDAICSSSWRFLCRWLIEGQ</sequence>
<reference evidence="1 2" key="1">
    <citation type="journal article" date="2012" name="Genome Biol.">
        <title>Sequencing three crocodilian genomes to illuminate the evolution of archosaurs and amniotes.</title>
        <authorList>
            <person name="St John J.A."/>
            <person name="Braun E.L."/>
            <person name="Isberg S.R."/>
            <person name="Miles L.G."/>
            <person name="Chong A.Y."/>
            <person name="Gongora J."/>
            <person name="Dalzell P."/>
            <person name="Moran C."/>
            <person name="Bed'hom B."/>
            <person name="Abzhanov A."/>
            <person name="Burgess S.C."/>
            <person name="Cooksey A.M."/>
            <person name="Castoe T.A."/>
            <person name="Crawford N.G."/>
            <person name="Densmore L.D."/>
            <person name="Drew J.C."/>
            <person name="Edwards S.V."/>
            <person name="Faircloth B.C."/>
            <person name="Fujita M.K."/>
            <person name="Greenwold M.J."/>
            <person name="Hoffmann F.G."/>
            <person name="Howard J.M."/>
            <person name="Iguchi T."/>
            <person name="Janes D.E."/>
            <person name="Khan S.Y."/>
            <person name="Kohno S."/>
            <person name="de Koning A.J."/>
            <person name="Lance S.L."/>
            <person name="McCarthy F.M."/>
            <person name="McCormack J.E."/>
            <person name="Merchant M.E."/>
            <person name="Peterson D.G."/>
            <person name="Pollock D.D."/>
            <person name="Pourmand N."/>
            <person name="Raney B.J."/>
            <person name="Roessler K.A."/>
            <person name="Sanford J.R."/>
            <person name="Sawyer R.H."/>
            <person name="Schmidt C.J."/>
            <person name="Triplett E.W."/>
            <person name="Tuberville T.D."/>
            <person name="Venegas-Anaya M."/>
            <person name="Howard J.T."/>
            <person name="Jarvis E.D."/>
            <person name="Guillette L.J.Jr."/>
            <person name="Glenn T.C."/>
            <person name="Green R.E."/>
            <person name="Ray D.A."/>
        </authorList>
    </citation>
    <scope>NUCLEOTIDE SEQUENCE [LARGE SCALE GENOMIC DNA]</scope>
    <source>
        <strain evidence="1">KSC_2009_1</strain>
    </source>
</reference>